<keyword evidence="8" id="KW-1185">Reference proteome</keyword>
<feature type="transmembrane region" description="Helical" evidence="5">
    <location>
        <begin position="6"/>
        <end position="29"/>
    </location>
</feature>
<dbReference type="Gene3D" id="2.30.30.60">
    <property type="match status" value="1"/>
</dbReference>
<dbReference type="RefSeq" id="WP_369737927.1">
    <property type="nucleotide sequence ID" value="NZ_JBGEDP010000001.1"/>
</dbReference>
<feature type="transmembrane region" description="Helical" evidence="5">
    <location>
        <begin position="80"/>
        <end position="101"/>
    </location>
</feature>
<dbReference type="InterPro" id="IPR023408">
    <property type="entry name" value="MscS_beta-dom_sf"/>
</dbReference>
<dbReference type="InterPro" id="IPR010920">
    <property type="entry name" value="LSM_dom_sf"/>
</dbReference>
<comment type="subcellular location">
    <subcellularLocation>
        <location evidence="1">Membrane</location>
    </subcellularLocation>
</comment>
<dbReference type="InterPro" id="IPR016846">
    <property type="entry name" value="cNMP-bd_ion_channel"/>
</dbReference>
<organism evidence="7 8">
    <name type="scientific">Mycobacterium servetii</name>
    <dbReference type="NCBI Taxonomy" id="3237418"/>
    <lineage>
        <taxon>Bacteria</taxon>
        <taxon>Bacillati</taxon>
        <taxon>Actinomycetota</taxon>
        <taxon>Actinomycetes</taxon>
        <taxon>Mycobacteriales</taxon>
        <taxon>Mycobacteriaceae</taxon>
        <taxon>Mycobacterium</taxon>
    </lineage>
</organism>
<dbReference type="Pfam" id="PF00027">
    <property type="entry name" value="cNMP_binding"/>
    <property type="match status" value="1"/>
</dbReference>
<keyword evidence="4 5" id="KW-0472">Membrane</keyword>
<feature type="domain" description="Cyclic nucleotide-binding" evidence="6">
    <location>
        <begin position="355"/>
        <end position="438"/>
    </location>
</feature>
<evidence type="ECO:0000256" key="5">
    <source>
        <dbReference type="SAM" id="Phobius"/>
    </source>
</evidence>
<dbReference type="CDD" id="cd00038">
    <property type="entry name" value="CAP_ED"/>
    <property type="match status" value="1"/>
</dbReference>
<dbReference type="PANTHER" id="PTHR30566:SF25">
    <property type="entry name" value="INNER MEMBRANE PROTEIN"/>
    <property type="match status" value="1"/>
</dbReference>
<evidence type="ECO:0000313" key="8">
    <source>
        <dbReference type="Proteomes" id="UP001564760"/>
    </source>
</evidence>
<dbReference type="PROSITE" id="PS50042">
    <property type="entry name" value="CNMP_BINDING_3"/>
    <property type="match status" value="1"/>
</dbReference>
<name>A0ABV4BZL7_9MYCO</name>
<comment type="caution">
    <text evidence="7">The sequence shown here is derived from an EMBL/GenBank/DDBJ whole genome shotgun (WGS) entry which is preliminary data.</text>
</comment>
<feature type="transmembrane region" description="Helical" evidence="5">
    <location>
        <begin position="50"/>
        <end position="68"/>
    </location>
</feature>
<accession>A0ABV4BZL7</accession>
<evidence type="ECO:0000256" key="4">
    <source>
        <dbReference type="ARBA" id="ARBA00023136"/>
    </source>
</evidence>
<dbReference type="Proteomes" id="UP001564760">
    <property type="component" value="Unassembled WGS sequence"/>
</dbReference>
<dbReference type="PIRSF" id="PIRSF026673">
    <property type="entry name" value="UCP026673_ion_chan"/>
    <property type="match status" value="1"/>
</dbReference>
<dbReference type="SUPFAM" id="SSF51206">
    <property type="entry name" value="cAMP-binding domain-like"/>
    <property type="match status" value="1"/>
</dbReference>
<dbReference type="InterPro" id="IPR018490">
    <property type="entry name" value="cNMP-bd_dom_sf"/>
</dbReference>
<reference evidence="7 8" key="1">
    <citation type="submission" date="2024-08" db="EMBL/GenBank/DDBJ databases">
        <title>Mycobacterium servetensis sp. nov., a novel rapid-growing mycobacterial species recovered from a human patient in Zaragoza, Spain.</title>
        <authorList>
            <person name="Tristancho-Baro A.I."/>
            <person name="Buenestado-Serrano S."/>
            <person name="Garcia De Viedma D."/>
            <person name="Milagro-Beamonte A."/>
            <person name="Burillo N."/>
            <person name="Sanz S."/>
            <person name="Lopez-Calleja A.I."/>
            <person name="Penas-Utrilla D."/>
            <person name="Guardingo M."/>
            <person name="Garcia M.J."/>
            <person name="Vinuelas-Bayon J."/>
        </authorList>
    </citation>
    <scope>NUCLEOTIDE SEQUENCE [LARGE SCALE GENOMIC DNA]</scope>
    <source>
        <strain evidence="8">HUMS_12744610</strain>
    </source>
</reference>
<dbReference type="Gene3D" id="1.10.287.1260">
    <property type="match status" value="1"/>
</dbReference>
<feature type="transmembrane region" description="Helical" evidence="5">
    <location>
        <begin position="113"/>
        <end position="136"/>
    </location>
</feature>
<dbReference type="InterPro" id="IPR000595">
    <property type="entry name" value="cNMP-bd_dom"/>
</dbReference>
<proteinExistence type="predicted"/>
<evidence type="ECO:0000256" key="2">
    <source>
        <dbReference type="ARBA" id="ARBA00022692"/>
    </source>
</evidence>
<evidence type="ECO:0000256" key="1">
    <source>
        <dbReference type="ARBA" id="ARBA00004370"/>
    </source>
</evidence>
<dbReference type="SUPFAM" id="SSF50182">
    <property type="entry name" value="Sm-like ribonucleoproteins"/>
    <property type="match status" value="1"/>
</dbReference>
<evidence type="ECO:0000256" key="3">
    <source>
        <dbReference type="ARBA" id="ARBA00022989"/>
    </source>
</evidence>
<keyword evidence="3 5" id="KW-1133">Transmembrane helix</keyword>
<dbReference type="Pfam" id="PF00924">
    <property type="entry name" value="MS_channel_2nd"/>
    <property type="match status" value="1"/>
</dbReference>
<protein>
    <submittedName>
        <fullName evidence="7">Mechanosensitive ion channel family protein</fullName>
    </submittedName>
</protein>
<evidence type="ECO:0000313" key="7">
    <source>
        <dbReference type="EMBL" id="MEY8015453.1"/>
    </source>
</evidence>
<keyword evidence="2 5" id="KW-0812">Transmembrane</keyword>
<gene>
    <name evidence="7" type="ORF">AB8998_10720</name>
</gene>
<feature type="transmembrane region" description="Helical" evidence="5">
    <location>
        <begin position="142"/>
        <end position="172"/>
    </location>
</feature>
<dbReference type="Gene3D" id="2.60.120.10">
    <property type="entry name" value="Jelly Rolls"/>
    <property type="match status" value="1"/>
</dbReference>
<dbReference type="SMART" id="SM00100">
    <property type="entry name" value="cNMP"/>
    <property type="match status" value="1"/>
</dbReference>
<sequence>MNAWHAPWFYWAIGIAVGFPLALIVLTELGHNLARRNSRMTRQVSLLRNYLLPLGALLLLLVKASQIPAGDVPVRMLTTLFGFLVLLVVVSGLNATVFEGAPADSWRKRLPGIFLDVARFAVIGTGVALMLSWVWGVRVGGLFTALGVTSVVIGLMLQNSVGQIVSGLFMLFEQPFRINDWLDTGTAKGRVVEVNWRAVHIDTGSGMRIMPNSMLATTSFTNLSRPPGTHKLSLTTTFSAADPPDRVCALLTRTASGLPQLATGVVPRSVPVGGAEYRTSFALNSPADDGGARSTFLRWIWYAARREGLHLDGADDDYSTAERVESALRTVVAPALRLSMDEQRLLHSRARLVRYGADEIVEYAGQVPAGMTFLVAGSVQLTATADDGSVTVIGTLAEGSFLGLTALTRQPNLAGAHALGEVTALEIDREHLEPLVMREPVLLQNFGRIIEERRNKVRQARCGERAGETPVKAALSVVHTERGPARHGAPMQRSQ</sequence>
<dbReference type="PANTHER" id="PTHR30566">
    <property type="entry name" value="YNAI-RELATED MECHANOSENSITIVE ION CHANNEL"/>
    <property type="match status" value="1"/>
</dbReference>
<dbReference type="EMBL" id="JBGEDP010000001">
    <property type="protein sequence ID" value="MEY8015453.1"/>
    <property type="molecule type" value="Genomic_DNA"/>
</dbReference>
<evidence type="ECO:0000259" key="6">
    <source>
        <dbReference type="PROSITE" id="PS50042"/>
    </source>
</evidence>
<dbReference type="InterPro" id="IPR014710">
    <property type="entry name" value="RmlC-like_jellyroll"/>
</dbReference>
<dbReference type="InterPro" id="IPR006685">
    <property type="entry name" value="MscS_channel_2nd"/>
</dbReference>